<dbReference type="Pfam" id="PF08544">
    <property type="entry name" value="GHMP_kinases_C"/>
    <property type="match status" value="1"/>
</dbReference>
<evidence type="ECO:0000256" key="1">
    <source>
        <dbReference type="ARBA" id="ARBA00022679"/>
    </source>
</evidence>
<dbReference type="SUPFAM" id="SSF55060">
    <property type="entry name" value="GHMP Kinase, C-terminal domain"/>
    <property type="match status" value="1"/>
</dbReference>
<keyword evidence="1 4" id="KW-0808">Transferase</keyword>
<dbReference type="PANTHER" id="PTHR32463">
    <property type="entry name" value="L-FUCOSE KINASE"/>
    <property type="match status" value="1"/>
</dbReference>
<dbReference type="InterPro" id="IPR001174">
    <property type="entry name" value="HddA/FKP"/>
</dbReference>
<dbReference type="InterPro" id="IPR036554">
    <property type="entry name" value="GHMP_kinase_C_sf"/>
</dbReference>
<evidence type="ECO:0000259" key="3">
    <source>
        <dbReference type="Pfam" id="PF08544"/>
    </source>
</evidence>
<dbReference type="InterPro" id="IPR013750">
    <property type="entry name" value="GHMP_kinase_C_dom"/>
</dbReference>
<reference evidence="4" key="2">
    <citation type="journal article" date="2014" name="ISME J.">
        <title>Microbial stratification in low pH oxic and suboxic macroscopic growths along an acid mine drainage.</title>
        <authorList>
            <person name="Mendez-Garcia C."/>
            <person name="Mesa V."/>
            <person name="Sprenger R.R."/>
            <person name="Richter M."/>
            <person name="Diez M.S."/>
            <person name="Solano J."/>
            <person name="Bargiela R."/>
            <person name="Golyshina O.V."/>
            <person name="Manteca A."/>
            <person name="Ramos J.L."/>
            <person name="Gallego J.R."/>
            <person name="Llorente I."/>
            <person name="Martins Dos Santos V.A."/>
            <person name="Jensen O.N."/>
            <person name="Pelaez A.I."/>
            <person name="Sanchez J."/>
            <person name="Ferrer M."/>
        </authorList>
    </citation>
    <scope>NUCLEOTIDE SEQUENCE</scope>
</reference>
<dbReference type="PRINTS" id="PR00960">
    <property type="entry name" value="LMBPPROTEIN"/>
</dbReference>
<evidence type="ECO:0000256" key="2">
    <source>
        <dbReference type="ARBA" id="ARBA00022777"/>
    </source>
</evidence>
<sequence length="159" mass="17448">MNPEVQNELAYRLLLCYTGTSHYSNDIIQQQQENYTSGRKSTVEALDATKRLAVEMKNQLLRGNIDEMGRLLDEGWQLKKQFADGISNPPIDRFYAAARDAGALGGKLVGSGGGGYILLFCDGERRAEVVKAVAAQGGRAVDFSLEPFGMQTWSVRTSP</sequence>
<feature type="domain" description="GHMP kinase C-terminal" evidence="3">
    <location>
        <begin position="59"/>
        <end position="136"/>
    </location>
</feature>
<organism evidence="4">
    <name type="scientific">mine drainage metagenome</name>
    <dbReference type="NCBI Taxonomy" id="410659"/>
    <lineage>
        <taxon>unclassified sequences</taxon>
        <taxon>metagenomes</taxon>
        <taxon>ecological metagenomes</taxon>
    </lineage>
</organism>
<dbReference type="EMBL" id="AUZY01009373">
    <property type="protein sequence ID" value="EQD42155.1"/>
    <property type="molecule type" value="Genomic_DNA"/>
</dbReference>
<accession>T1AJK1</accession>
<name>T1AJK1_9ZZZZ</name>
<dbReference type="AlphaFoldDB" id="T1AJK1"/>
<dbReference type="PANTHER" id="PTHR32463:SF0">
    <property type="entry name" value="L-FUCOSE KINASE"/>
    <property type="match status" value="1"/>
</dbReference>
<keyword evidence="2 4" id="KW-0418">Kinase</keyword>
<dbReference type="GO" id="GO:0005524">
    <property type="term" value="F:ATP binding"/>
    <property type="evidence" value="ECO:0007669"/>
    <property type="project" value="InterPro"/>
</dbReference>
<dbReference type="Gene3D" id="3.30.70.890">
    <property type="entry name" value="GHMP kinase, C-terminal domain"/>
    <property type="match status" value="1"/>
</dbReference>
<gene>
    <name evidence="4" type="ORF">B1B_14182</name>
</gene>
<protein>
    <submittedName>
        <fullName evidence="4">GHMP kinase</fullName>
        <ecNumber evidence="4">2.7.1.36</ecNumber>
    </submittedName>
</protein>
<evidence type="ECO:0000313" key="4">
    <source>
        <dbReference type="EMBL" id="EQD42155.1"/>
    </source>
</evidence>
<comment type="caution">
    <text evidence="4">The sequence shown here is derived from an EMBL/GenBank/DDBJ whole genome shotgun (WGS) entry which is preliminary data.</text>
</comment>
<proteinExistence type="predicted"/>
<dbReference type="GO" id="GO:0004496">
    <property type="term" value="F:mevalonate kinase activity"/>
    <property type="evidence" value="ECO:0007669"/>
    <property type="project" value="UniProtKB-EC"/>
</dbReference>
<dbReference type="EC" id="2.7.1.36" evidence="4"/>
<reference evidence="4" key="1">
    <citation type="submission" date="2013-08" db="EMBL/GenBank/DDBJ databases">
        <authorList>
            <person name="Mendez C."/>
            <person name="Richter M."/>
            <person name="Ferrer M."/>
            <person name="Sanchez J."/>
        </authorList>
    </citation>
    <scope>NUCLEOTIDE SEQUENCE</scope>
</reference>
<dbReference type="GO" id="GO:0042352">
    <property type="term" value="P:GDP-L-fucose salvage"/>
    <property type="evidence" value="ECO:0007669"/>
    <property type="project" value="TreeGrafter"/>
</dbReference>
<dbReference type="InterPro" id="IPR052203">
    <property type="entry name" value="GHMP_Kinase-Related"/>
</dbReference>
<dbReference type="GO" id="GO:0050201">
    <property type="term" value="F:fucokinase activity"/>
    <property type="evidence" value="ECO:0007669"/>
    <property type="project" value="TreeGrafter"/>
</dbReference>